<dbReference type="Gene3D" id="1.10.10.60">
    <property type="entry name" value="Homeodomain-like"/>
    <property type="match status" value="1"/>
</dbReference>
<dbReference type="GO" id="GO:0005634">
    <property type="term" value="C:nucleus"/>
    <property type="evidence" value="ECO:0007669"/>
    <property type="project" value="TreeGrafter"/>
</dbReference>
<accession>A0A8B8F9W9</accession>
<dbReference type="InterPro" id="IPR004875">
    <property type="entry name" value="DDE_SF_endonuclease_dom"/>
</dbReference>
<evidence type="ECO:0000313" key="4">
    <source>
        <dbReference type="RefSeq" id="XP_025407415.1"/>
    </source>
</evidence>
<dbReference type="InterPro" id="IPR036397">
    <property type="entry name" value="RNaseH_sf"/>
</dbReference>
<dbReference type="Proteomes" id="UP000694846">
    <property type="component" value="Unplaced"/>
</dbReference>
<dbReference type="OrthoDB" id="6622415at2759"/>
<protein>
    <submittedName>
        <fullName evidence="4 5">Uncharacterized protein LOC112681370</fullName>
    </submittedName>
</protein>
<dbReference type="Gene3D" id="3.30.420.10">
    <property type="entry name" value="Ribonuclease H-like superfamily/Ribonuclease H"/>
    <property type="match status" value="1"/>
</dbReference>
<dbReference type="RefSeq" id="XP_025407415.1">
    <property type="nucleotide sequence ID" value="XM_025551630.1"/>
</dbReference>
<feature type="region of interest" description="Disordered" evidence="1">
    <location>
        <begin position="421"/>
        <end position="471"/>
    </location>
</feature>
<sequence>MGRIKKKDPRAKKYQIPNPNDLESAISCIKARQMTYREASEVYGIHYSVLFRHVKNSNMKAQGGQTALSTEEENHIVSCLSLCAEWGYPLDRYDIRMVVKGYLDRRGKKVRQFNKNNLPGKDWANGFLTRHKTKLALRLCQNIKRSRAAITRETLNDYFDNLEISIDGIPPSHIVNYDETNLTDDPGTRKVITKRGSKYPERVMNNSKASTSVMFAAAADGVLLPPYVVYRSKHISDTWRIGGPKHTRFNRTKSGWFDSFCFDDWIKTIAIPYLSKLSGTKILIGDNLSSHLSTESIKICQKYNIKFVFLPTNSTHLTQPLDVAFFRPLKMHWRSILENWKKTDGAHEICIPKDHFPMLLKRLVLKLNENSVNNIKAGFEKCGIVPFNRDRVLSMSPYDSCDVNQSGDSINSSVLEFLKSMRSSNSTPRKTKKRLQVEPGKSVETVSDTDSDSELITELPHESSSDADEPEMSISNVLHTTSEPQVVKHGITFKNVIPIYKENEVNVDDWVLVSFQLDNLKQSSSKDMVYMYYIGQIIKQLDGSTFEGTFLRSKTTKLFKGFVYGFPNVKDICEFDRSQIIGKMQKPVPYCRGLFKFNFNCNSI</sequence>
<dbReference type="RefSeq" id="XP_025407416.1">
    <property type="nucleotide sequence ID" value="XM_025551631.1"/>
</dbReference>
<dbReference type="Pfam" id="PF03184">
    <property type="entry name" value="DDE_1"/>
    <property type="match status" value="1"/>
</dbReference>
<evidence type="ECO:0000259" key="2">
    <source>
        <dbReference type="Pfam" id="PF03184"/>
    </source>
</evidence>
<evidence type="ECO:0000256" key="1">
    <source>
        <dbReference type="SAM" id="MobiDB-lite"/>
    </source>
</evidence>
<dbReference type="GeneID" id="112681370"/>
<dbReference type="InterPro" id="IPR050863">
    <property type="entry name" value="CenT-Element_Derived"/>
</dbReference>
<feature type="domain" description="DDE-1" evidence="2">
    <location>
        <begin position="211"/>
        <end position="340"/>
    </location>
</feature>
<evidence type="ECO:0000313" key="5">
    <source>
        <dbReference type="RefSeq" id="XP_025407416.1"/>
    </source>
</evidence>
<gene>
    <name evidence="4 5" type="primary">LOC112681370</name>
</gene>
<dbReference type="GO" id="GO:0003677">
    <property type="term" value="F:DNA binding"/>
    <property type="evidence" value="ECO:0007669"/>
    <property type="project" value="TreeGrafter"/>
</dbReference>
<name>A0A8B8F9W9_9HEMI</name>
<dbReference type="PANTHER" id="PTHR19303:SF74">
    <property type="entry name" value="POGO TRANSPOSABLE ELEMENT WITH KRAB DOMAIN"/>
    <property type="match status" value="1"/>
</dbReference>
<organism evidence="3 5">
    <name type="scientific">Sipha flava</name>
    <name type="common">yellow sugarcane aphid</name>
    <dbReference type="NCBI Taxonomy" id="143950"/>
    <lineage>
        <taxon>Eukaryota</taxon>
        <taxon>Metazoa</taxon>
        <taxon>Ecdysozoa</taxon>
        <taxon>Arthropoda</taxon>
        <taxon>Hexapoda</taxon>
        <taxon>Insecta</taxon>
        <taxon>Pterygota</taxon>
        <taxon>Neoptera</taxon>
        <taxon>Paraneoptera</taxon>
        <taxon>Hemiptera</taxon>
        <taxon>Sternorrhyncha</taxon>
        <taxon>Aphidomorpha</taxon>
        <taxon>Aphidoidea</taxon>
        <taxon>Aphididae</taxon>
        <taxon>Sipha</taxon>
    </lineage>
</organism>
<dbReference type="AlphaFoldDB" id="A0A8B8F9W9"/>
<proteinExistence type="predicted"/>
<keyword evidence="3" id="KW-1185">Reference proteome</keyword>
<dbReference type="PANTHER" id="PTHR19303">
    <property type="entry name" value="TRANSPOSON"/>
    <property type="match status" value="1"/>
</dbReference>
<evidence type="ECO:0000313" key="3">
    <source>
        <dbReference type="Proteomes" id="UP000694846"/>
    </source>
</evidence>
<reference evidence="4 5" key="1">
    <citation type="submission" date="2025-04" db="UniProtKB">
        <authorList>
            <consortium name="RefSeq"/>
        </authorList>
    </citation>
    <scope>IDENTIFICATION</scope>
    <source>
        <tissue evidence="4 5">Whole body</tissue>
    </source>
</reference>